<keyword evidence="2" id="KW-1185">Reference proteome</keyword>
<keyword evidence="1" id="KW-0472">Membrane</keyword>
<name>A0A7E4V334_PANRE</name>
<proteinExistence type="predicted"/>
<reference evidence="3" key="2">
    <citation type="submission" date="2020-10" db="UniProtKB">
        <authorList>
            <consortium name="WormBaseParasite"/>
        </authorList>
    </citation>
    <scope>IDENTIFICATION</scope>
</reference>
<sequence length="370" mass="42817">MSSERLRYYKYFFLFASGCLVLWTVMTPSNDPNIKPQSNYIKSLSKMWSNKADEYEHPRVAVILTVSLHKRYLFTLPFTVAAWQKLNVEPIVVIVGDYDVLQTQHQSKVTIDLLLELGARLHFIRNDTTAAPTLSQTSRLFAAALPFAEEYTDDDIFITSDADMIPFHLANHIPNLAANQKLYIYNADCYGNTKVPPARGDYEVPMYSMITLGATVAAWREIMGFNSTNFNGSDIENYLHTEFGQGFFHPTDGEKEDLKSTLIWYADQSLCSYKIAEWFKQDPANRWSTTMTRACARRIDRAMWPAPTQMQNYDLNQWDDAHLIEWGFKEGQWQLFKPLVTLLFKDSEYAPLRERLDKYRADYIAKDCCD</sequence>
<evidence type="ECO:0000313" key="3">
    <source>
        <dbReference type="WBParaSite" id="Pan_g15905.t1"/>
    </source>
</evidence>
<keyword evidence="1" id="KW-0812">Transmembrane</keyword>
<feature type="transmembrane region" description="Helical" evidence="1">
    <location>
        <begin position="12"/>
        <end position="29"/>
    </location>
</feature>
<protein>
    <submittedName>
        <fullName evidence="3">Glycosyltransferase family 8 protein</fullName>
    </submittedName>
</protein>
<dbReference type="AlphaFoldDB" id="A0A7E4V334"/>
<dbReference type="Proteomes" id="UP000492821">
    <property type="component" value="Unassembled WGS sequence"/>
</dbReference>
<evidence type="ECO:0000313" key="2">
    <source>
        <dbReference type="Proteomes" id="UP000492821"/>
    </source>
</evidence>
<organism evidence="2 3">
    <name type="scientific">Panagrellus redivivus</name>
    <name type="common">Microworm</name>
    <dbReference type="NCBI Taxonomy" id="6233"/>
    <lineage>
        <taxon>Eukaryota</taxon>
        <taxon>Metazoa</taxon>
        <taxon>Ecdysozoa</taxon>
        <taxon>Nematoda</taxon>
        <taxon>Chromadorea</taxon>
        <taxon>Rhabditida</taxon>
        <taxon>Tylenchina</taxon>
        <taxon>Panagrolaimomorpha</taxon>
        <taxon>Panagrolaimoidea</taxon>
        <taxon>Panagrolaimidae</taxon>
        <taxon>Panagrellus</taxon>
    </lineage>
</organism>
<accession>A0A7E4V334</accession>
<reference evidence="2" key="1">
    <citation type="journal article" date="2013" name="Genetics">
        <title>The draft genome and transcriptome of Panagrellus redivivus are shaped by the harsh demands of a free-living lifestyle.</title>
        <authorList>
            <person name="Srinivasan J."/>
            <person name="Dillman A.R."/>
            <person name="Macchietto M.G."/>
            <person name="Heikkinen L."/>
            <person name="Lakso M."/>
            <person name="Fracchia K.M."/>
            <person name="Antoshechkin I."/>
            <person name="Mortazavi A."/>
            <person name="Wong G."/>
            <person name="Sternberg P.W."/>
        </authorList>
    </citation>
    <scope>NUCLEOTIDE SEQUENCE [LARGE SCALE GENOMIC DNA]</scope>
    <source>
        <strain evidence="2">MT8872</strain>
    </source>
</reference>
<dbReference type="WBParaSite" id="Pan_g15905.t1">
    <property type="protein sequence ID" value="Pan_g15905.t1"/>
    <property type="gene ID" value="Pan_g15905"/>
</dbReference>
<evidence type="ECO:0000256" key="1">
    <source>
        <dbReference type="SAM" id="Phobius"/>
    </source>
</evidence>
<keyword evidence="1" id="KW-1133">Transmembrane helix</keyword>